<keyword evidence="10" id="KW-1185">Reference proteome</keyword>
<dbReference type="GO" id="GO:0000976">
    <property type="term" value="F:transcription cis-regulatory region binding"/>
    <property type="evidence" value="ECO:0007669"/>
    <property type="project" value="TreeGrafter"/>
</dbReference>
<dbReference type="GO" id="GO:0008270">
    <property type="term" value="F:zinc ion binding"/>
    <property type="evidence" value="ECO:0007669"/>
    <property type="project" value="InterPro"/>
</dbReference>
<evidence type="ECO:0000313" key="9">
    <source>
        <dbReference type="EMBL" id="PSS05298.1"/>
    </source>
</evidence>
<dbReference type="Pfam" id="PF00172">
    <property type="entry name" value="Zn_clus"/>
    <property type="match status" value="1"/>
</dbReference>
<keyword evidence="2" id="KW-0862">Zinc</keyword>
<dbReference type="PANTHER" id="PTHR37534:SF10">
    <property type="entry name" value="ZN(II)2CYS6 TRANSCRIPTION FACTOR (EUROFUNG)"/>
    <property type="match status" value="1"/>
</dbReference>
<feature type="compositionally biased region" description="Polar residues" evidence="7">
    <location>
        <begin position="196"/>
        <end position="214"/>
    </location>
</feature>
<evidence type="ECO:0000313" key="10">
    <source>
        <dbReference type="Proteomes" id="UP000241462"/>
    </source>
</evidence>
<evidence type="ECO:0000256" key="1">
    <source>
        <dbReference type="ARBA" id="ARBA00004123"/>
    </source>
</evidence>
<dbReference type="PANTHER" id="PTHR37534">
    <property type="entry name" value="TRANSCRIPTIONAL ACTIVATOR PROTEIN UGA3"/>
    <property type="match status" value="1"/>
</dbReference>
<dbReference type="GO" id="GO:0000981">
    <property type="term" value="F:DNA-binding transcription factor activity, RNA polymerase II-specific"/>
    <property type="evidence" value="ECO:0007669"/>
    <property type="project" value="InterPro"/>
</dbReference>
<dbReference type="AlphaFoldDB" id="A0A2T3ANR2"/>
<keyword evidence="4" id="KW-0238">DNA-binding</keyword>
<dbReference type="STRING" id="2025994.A0A2T3ANR2"/>
<name>A0A2T3ANR2_9PEZI</name>
<dbReference type="Proteomes" id="UP000241462">
    <property type="component" value="Unassembled WGS sequence"/>
</dbReference>
<evidence type="ECO:0000256" key="7">
    <source>
        <dbReference type="SAM" id="MobiDB-lite"/>
    </source>
</evidence>
<feature type="domain" description="Zn(2)-C6 fungal-type" evidence="8">
    <location>
        <begin position="90"/>
        <end position="120"/>
    </location>
</feature>
<comment type="subcellular location">
    <subcellularLocation>
        <location evidence="1">Nucleus</location>
    </subcellularLocation>
</comment>
<dbReference type="OrthoDB" id="5278208at2759"/>
<organism evidence="9 10">
    <name type="scientific">Coniella lustricola</name>
    <dbReference type="NCBI Taxonomy" id="2025994"/>
    <lineage>
        <taxon>Eukaryota</taxon>
        <taxon>Fungi</taxon>
        <taxon>Dikarya</taxon>
        <taxon>Ascomycota</taxon>
        <taxon>Pezizomycotina</taxon>
        <taxon>Sordariomycetes</taxon>
        <taxon>Sordariomycetidae</taxon>
        <taxon>Diaporthales</taxon>
        <taxon>Schizoparmaceae</taxon>
        <taxon>Coniella</taxon>
    </lineage>
</organism>
<evidence type="ECO:0000259" key="8">
    <source>
        <dbReference type="PROSITE" id="PS50048"/>
    </source>
</evidence>
<dbReference type="Pfam" id="PF11951">
    <property type="entry name" value="Fungal_trans_2"/>
    <property type="match status" value="1"/>
</dbReference>
<evidence type="ECO:0000256" key="5">
    <source>
        <dbReference type="ARBA" id="ARBA00023163"/>
    </source>
</evidence>
<sequence>MNNYYHNFLSSKSGARSDPALYQQAISLPGSSTSSPSVSEPLTMGSSHSPVGYAGYSEQTIDYHPPKNSRHRRKSAPGSDHVKHRRTRSGCFTCRSRRVKCDEARPTCDRCRKGKRDCVYPDLSTSTKPSSTQDVKSAGAGDDEDDTDDSGLTPIPDEEYELSGDTSYQNPSIQTQRGLRRTNTASSLSLKRVITGNRQSSETPSLDEYQSPSPMVSKSASVASTPISASIPEFLVTTEPDWSYLPVDVRVALDYFRQHITYWDYGVHKDFHGFFQTTLLNIALRHEALLNAIVSFSLYQRALNAPDGSMGGFLKYYTHAVSLLLGNLKKPESRANLATLLTIFQLATIEEYLGDWVNLVGHQKAALEILTTIFTTESIIQTPIGRILLLWYLRFSLLVADLAGSEATLPQDWIENFVLQSQSQLLLEPQSLEWTCEKAEIQLRLLSMEVYRFESRRKSADSEDGTSDIEHERLSFSLQQWREEVEPILDDSSRPYDNAKQDVQTQLFRFFPHGAPFMGTPLASITVLLAEWHAICLLHMSKAPRAITAKTVAILGDMARHAEAICQIIEAALQLKTLPRGLVIMLHLALLVAVAYLSKSPMRFLWLRERFAWLESCGYIFSITSRARMAQVFEDNTIMHWWLPENQGFTPILRDVRAFADERNQSNRARQPEQLRAMKEIFEAVVDLHLQENPTTEHAAGV</sequence>
<feature type="region of interest" description="Disordered" evidence="7">
    <location>
        <begin position="119"/>
        <end position="214"/>
    </location>
</feature>
<dbReference type="InterPro" id="IPR001138">
    <property type="entry name" value="Zn2Cys6_DnaBD"/>
</dbReference>
<dbReference type="GO" id="GO:0005634">
    <property type="term" value="C:nucleus"/>
    <property type="evidence" value="ECO:0007669"/>
    <property type="project" value="UniProtKB-SubCell"/>
</dbReference>
<keyword evidence="5" id="KW-0804">Transcription</keyword>
<dbReference type="SUPFAM" id="SSF57701">
    <property type="entry name" value="Zn2/Cys6 DNA-binding domain"/>
    <property type="match status" value="1"/>
</dbReference>
<dbReference type="GO" id="GO:0045944">
    <property type="term" value="P:positive regulation of transcription by RNA polymerase II"/>
    <property type="evidence" value="ECO:0007669"/>
    <property type="project" value="TreeGrafter"/>
</dbReference>
<feature type="compositionally biased region" description="Low complexity" evidence="7">
    <location>
        <begin position="27"/>
        <end position="41"/>
    </location>
</feature>
<feature type="compositionally biased region" description="Polar residues" evidence="7">
    <location>
        <begin position="123"/>
        <end position="135"/>
    </location>
</feature>
<proteinExistence type="predicted"/>
<evidence type="ECO:0000256" key="4">
    <source>
        <dbReference type="ARBA" id="ARBA00023125"/>
    </source>
</evidence>
<evidence type="ECO:0000256" key="2">
    <source>
        <dbReference type="ARBA" id="ARBA00022833"/>
    </source>
</evidence>
<reference evidence="9 10" key="1">
    <citation type="journal article" date="2018" name="Mycol. Prog.">
        <title>Coniella lustricola, a new species from submerged detritus.</title>
        <authorList>
            <person name="Raudabaugh D.B."/>
            <person name="Iturriaga T."/>
            <person name="Carver A."/>
            <person name="Mondo S."/>
            <person name="Pangilinan J."/>
            <person name="Lipzen A."/>
            <person name="He G."/>
            <person name="Amirebrahimi M."/>
            <person name="Grigoriev I.V."/>
            <person name="Miller A.N."/>
        </authorList>
    </citation>
    <scope>NUCLEOTIDE SEQUENCE [LARGE SCALE GENOMIC DNA]</scope>
    <source>
        <strain evidence="9 10">B22-T-1</strain>
    </source>
</reference>
<dbReference type="InterPro" id="IPR021858">
    <property type="entry name" value="Fun_TF"/>
</dbReference>
<accession>A0A2T3ANR2</accession>
<feature type="region of interest" description="Disordered" evidence="7">
    <location>
        <begin position="26"/>
        <end position="88"/>
    </location>
</feature>
<dbReference type="InParanoid" id="A0A2T3ANR2"/>
<dbReference type="Gene3D" id="4.10.240.10">
    <property type="entry name" value="Zn(2)-C6 fungal-type DNA-binding domain"/>
    <property type="match status" value="1"/>
</dbReference>
<protein>
    <recommendedName>
        <fullName evidence="8">Zn(2)-C6 fungal-type domain-containing protein</fullName>
    </recommendedName>
</protein>
<dbReference type="CDD" id="cd00067">
    <property type="entry name" value="GAL4"/>
    <property type="match status" value="1"/>
</dbReference>
<dbReference type="PROSITE" id="PS00463">
    <property type="entry name" value="ZN2_CY6_FUNGAL_1"/>
    <property type="match status" value="1"/>
</dbReference>
<dbReference type="SMART" id="SM00066">
    <property type="entry name" value="GAL4"/>
    <property type="match status" value="1"/>
</dbReference>
<evidence type="ECO:0000256" key="3">
    <source>
        <dbReference type="ARBA" id="ARBA00023015"/>
    </source>
</evidence>
<feature type="compositionally biased region" description="Polar residues" evidence="7">
    <location>
        <begin position="164"/>
        <end position="189"/>
    </location>
</feature>
<keyword evidence="6" id="KW-0539">Nucleus</keyword>
<dbReference type="InterPro" id="IPR036864">
    <property type="entry name" value="Zn2-C6_fun-type_DNA-bd_sf"/>
</dbReference>
<dbReference type="PROSITE" id="PS50048">
    <property type="entry name" value="ZN2_CY6_FUNGAL_2"/>
    <property type="match status" value="1"/>
</dbReference>
<keyword evidence="3" id="KW-0805">Transcription regulation</keyword>
<evidence type="ECO:0000256" key="6">
    <source>
        <dbReference type="ARBA" id="ARBA00023242"/>
    </source>
</evidence>
<gene>
    <name evidence="9" type="ORF">BD289DRAFT_457598</name>
</gene>
<dbReference type="EMBL" id="KZ678372">
    <property type="protein sequence ID" value="PSS05298.1"/>
    <property type="molecule type" value="Genomic_DNA"/>
</dbReference>